<keyword evidence="1" id="KW-0472">Membrane</keyword>
<comment type="caution">
    <text evidence="2">The sequence shown here is derived from an EMBL/GenBank/DDBJ whole genome shotgun (WGS) entry which is preliminary data.</text>
</comment>
<dbReference type="InterPro" id="IPR009781">
    <property type="entry name" value="DUF1345"/>
</dbReference>
<keyword evidence="1" id="KW-1133">Transmembrane helix</keyword>
<dbReference type="AlphaFoldDB" id="A0A3E0L7X4"/>
<gene>
    <name evidence="2" type="ORF">DWQ54_10185</name>
</gene>
<accession>A0A3E0L7X4</accession>
<proteinExistence type="predicted"/>
<feature type="transmembrane region" description="Helical" evidence="1">
    <location>
        <begin position="79"/>
        <end position="100"/>
    </location>
</feature>
<evidence type="ECO:0000256" key="1">
    <source>
        <dbReference type="SAM" id="Phobius"/>
    </source>
</evidence>
<dbReference type="Pfam" id="PF07077">
    <property type="entry name" value="DUF1345"/>
    <property type="match status" value="1"/>
</dbReference>
<protein>
    <submittedName>
        <fullName evidence="2">DUF1345 domain-containing protein</fullName>
    </submittedName>
</protein>
<reference evidence="2 3" key="1">
    <citation type="submission" date="2017-10" db="EMBL/GenBank/DDBJ databases">
        <title>A large-scale comparative metagenomic study reveals the eutrophication-driven functional interactions in six Microcystis-epibionts communities.</title>
        <authorList>
            <person name="Li Q."/>
            <person name="Lin F."/>
        </authorList>
    </citation>
    <scope>NUCLEOTIDE SEQUENCE [LARGE SCALE GENOMIC DNA]</scope>
    <source>
        <strain evidence="2">TF09</strain>
    </source>
</reference>
<dbReference type="EMBL" id="QQWC01000002">
    <property type="protein sequence ID" value="REJ43222.1"/>
    <property type="molecule type" value="Genomic_DNA"/>
</dbReference>
<feature type="transmembrane region" description="Helical" evidence="1">
    <location>
        <begin position="120"/>
        <end position="139"/>
    </location>
</feature>
<feature type="transmembrane region" description="Helical" evidence="1">
    <location>
        <begin position="15"/>
        <end position="33"/>
    </location>
</feature>
<keyword evidence="1" id="KW-0812">Transmembrane</keyword>
<feature type="transmembrane region" description="Helical" evidence="1">
    <location>
        <begin position="199"/>
        <end position="220"/>
    </location>
</feature>
<evidence type="ECO:0000313" key="3">
    <source>
        <dbReference type="Proteomes" id="UP000256873"/>
    </source>
</evidence>
<sequence>MTAKQKMIFRLTSPINRFLFTLTVAIFVYLITGEFYQELRFLLAYDLAILSYLSVLAVQMSKATAEDTFRLSQQQEPKGISTLFAVLLFSGMGLIALSLLLNNSKQWSPLLTNLHMGLSLLAIFLSWTLVHTFFALYYARLYYDELSAEDSSAYRKGLDFPNQELVDYWDFMYYSFTIAMCYQTSDVSIESVAMRRMTLFHSILSFILVAVVIGLVVNIISNLI</sequence>
<evidence type="ECO:0000313" key="2">
    <source>
        <dbReference type="EMBL" id="REJ43222.1"/>
    </source>
</evidence>
<feature type="transmembrane region" description="Helical" evidence="1">
    <location>
        <begin position="39"/>
        <end position="58"/>
    </location>
</feature>
<dbReference type="Proteomes" id="UP000256873">
    <property type="component" value="Unassembled WGS sequence"/>
</dbReference>
<organism evidence="2 3">
    <name type="scientific">Microcystis flos-aquae TF09</name>
    <dbReference type="NCBI Taxonomy" id="2060473"/>
    <lineage>
        <taxon>Bacteria</taxon>
        <taxon>Bacillati</taxon>
        <taxon>Cyanobacteriota</taxon>
        <taxon>Cyanophyceae</taxon>
        <taxon>Oscillatoriophycideae</taxon>
        <taxon>Chroococcales</taxon>
        <taxon>Microcystaceae</taxon>
        <taxon>Microcystis</taxon>
    </lineage>
</organism>
<name>A0A3E0L7X4_9CHRO</name>